<evidence type="ECO:0000256" key="1">
    <source>
        <dbReference type="ARBA" id="ARBA00010048"/>
    </source>
</evidence>
<evidence type="ECO:0000313" key="6">
    <source>
        <dbReference type="EMBL" id="CRK41454.1"/>
    </source>
</evidence>
<comment type="subunit">
    <text evidence="2">Heterohexamer of two PFD-alpha type and four PFD-beta type subunits.</text>
</comment>
<feature type="compositionally biased region" description="Polar residues" evidence="4">
    <location>
        <begin position="1"/>
        <end position="12"/>
    </location>
</feature>
<dbReference type="InterPro" id="IPR004127">
    <property type="entry name" value="Prefoldin_subunit_alpha"/>
</dbReference>
<dbReference type="InterPro" id="IPR011074">
    <property type="entry name" value="CRAL/TRIO_N_dom"/>
</dbReference>
<dbReference type="InterPro" id="IPR001251">
    <property type="entry name" value="CRAL-TRIO_dom"/>
</dbReference>
<gene>
    <name evidence="6" type="ORF">BN1708_001793</name>
</gene>
<proteinExistence type="inferred from homology"/>
<dbReference type="Pfam" id="PF02996">
    <property type="entry name" value="Prefoldin"/>
    <property type="match status" value="1"/>
</dbReference>
<dbReference type="SUPFAM" id="SSF46579">
    <property type="entry name" value="Prefoldin"/>
    <property type="match status" value="1"/>
</dbReference>
<dbReference type="InterPro" id="IPR009053">
    <property type="entry name" value="Prefoldin"/>
</dbReference>
<dbReference type="STRING" id="100787.A0A0G4N526"/>
<dbReference type="PROSITE" id="PS50191">
    <property type="entry name" value="CRAL_TRIO"/>
    <property type="match status" value="1"/>
</dbReference>
<keyword evidence="3" id="KW-0143">Chaperone</keyword>
<evidence type="ECO:0000256" key="4">
    <source>
        <dbReference type="SAM" id="MobiDB-lite"/>
    </source>
</evidence>
<dbReference type="PANTHER" id="PTHR45657">
    <property type="entry name" value="CRAL-TRIO DOMAIN-CONTAINING PROTEIN YKL091C-RELATED"/>
    <property type="match status" value="1"/>
</dbReference>
<dbReference type="Gene3D" id="3.40.525.10">
    <property type="entry name" value="CRAL-TRIO lipid binding domain"/>
    <property type="match status" value="1"/>
</dbReference>
<evidence type="ECO:0000256" key="3">
    <source>
        <dbReference type="ARBA" id="ARBA00023186"/>
    </source>
</evidence>
<organism evidence="6 7">
    <name type="scientific">Verticillium longisporum</name>
    <name type="common">Verticillium dahliae var. longisporum</name>
    <dbReference type="NCBI Taxonomy" id="100787"/>
    <lineage>
        <taxon>Eukaryota</taxon>
        <taxon>Fungi</taxon>
        <taxon>Dikarya</taxon>
        <taxon>Ascomycota</taxon>
        <taxon>Pezizomycotina</taxon>
        <taxon>Sordariomycetes</taxon>
        <taxon>Hypocreomycetidae</taxon>
        <taxon>Glomerellales</taxon>
        <taxon>Plectosphaerellaceae</taxon>
        <taxon>Verticillium</taxon>
    </lineage>
</organism>
<dbReference type="PANTHER" id="PTHR45657:SF1">
    <property type="entry name" value="CRAL-TRIO DOMAIN-CONTAINING PROTEIN YKL091C-RELATED"/>
    <property type="match status" value="1"/>
</dbReference>
<dbReference type="SMART" id="SM00516">
    <property type="entry name" value="SEC14"/>
    <property type="match status" value="1"/>
</dbReference>
<dbReference type="PRINTS" id="PR00180">
    <property type="entry name" value="CRETINALDHBP"/>
</dbReference>
<evidence type="ECO:0000313" key="7">
    <source>
        <dbReference type="Proteomes" id="UP000044602"/>
    </source>
</evidence>
<dbReference type="InterPro" id="IPR036865">
    <property type="entry name" value="CRAL-TRIO_dom_sf"/>
</dbReference>
<dbReference type="SUPFAM" id="SSF52087">
    <property type="entry name" value="CRAL/TRIO domain"/>
    <property type="match status" value="1"/>
</dbReference>
<dbReference type="EMBL" id="CVQH01026971">
    <property type="protein sequence ID" value="CRK41454.1"/>
    <property type="molecule type" value="Genomic_DNA"/>
</dbReference>
<dbReference type="InterPro" id="IPR036273">
    <property type="entry name" value="CRAL/TRIO_N_dom_sf"/>
</dbReference>
<dbReference type="SUPFAM" id="SSF46938">
    <property type="entry name" value="CRAL/TRIO N-terminal domain"/>
    <property type="match status" value="1"/>
</dbReference>
<dbReference type="Pfam" id="PF03765">
    <property type="entry name" value="CRAL_TRIO_N"/>
    <property type="match status" value="1"/>
</dbReference>
<dbReference type="SMART" id="SM01100">
    <property type="entry name" value="CRAL_TRIO_N"/>
    <property type="match status" value="1"/>
</dbReference>
<dbReference type="CDD" id="cd23156">
    <property type="entry name" value="Prefoldin_3"/>
    <property type="match status" value="1"/>
</dbReference>
<dbReference type="GO" id="GO:0005737">
    <property type="term" value="C:cytoplasm"/>
    <property type="evidence" value="ECO:0007669"/>
    <property type="project" value="UniProtKB-ARBA"/>
</dbReference>
<reference evidence="6 7" key="1">
    <citation type="submission" date="2015-05" db="EMBL/GenBank/DDBJ databases">
        <authorList>
            <person name="Wang D.B."/>
            <person name="Wang M."/>
        </authorList>
    </citation>
    <scope>NUCLEOTIDE SEQUENCE [LARGE SCALE GENOMIC DNA]</scope>
    <source>
        <strain evidence="6">VL1</strain>
    </source>
</reference>
<dbReference type="InterPro" id="IPR051026">
    <property type="entry name" value="PI/PC_transfer"/>
</dbReference>
<keyword evidence="7" id="KW-1185">Reference proteome</keyword>
<name>A0A0G4N526_VERLO</name>
<dbReference type="Pfam" id="PF00650">
    <property type="entry name" value="CRAL_TRIO"/>
    <property type="match status" value="1"/>
</dbReference>
<dbReference type="Gene3D" id="1.10.287.370">
    <property type="match status" value="1"/>
</dbReference>
<feature type="domain" description="CRAL-TRIO" evidence="5">
    <location>
        <begin position="275"/>
        <end position="448"/>
    </location>
</feature>
<dbReference type="Proteomes" id="UP000044602">
    <property type="component" value="Unassembled WGS sequence"/>
</dbReference>
<feature type="region of interest" description="Disordered" evidence="4">
    <location>
        <begin position="505"/>
        <end position="525"/>
    </location>
</feature>
<dbReference type="AlphaFoldDB" id="A0A0G4N526"/>
<evidence type="ECO:0000256" key="2">
    <source>
        <dbReference type="ARBA" id="ARBA00011695"/>
    </source>
</evidence>
<feature type="region of interest" description="Disordered" evidence="4">
    <location>
        <begin position="1"/>
        <end position="20"/>
    </location>
</feature>
<dbReference type="Gene3D" id="1.10.8.20">
    <property type="entry name" value="N-terminal domain of phosphatidylinositol transfer protein sec14p"/>
    <property type="match status" value="1"/>
</dbReference>
<comment type="similarity">
    <text evidence="1">Belongs to the prefoldin subunit alpha family.</text>
</comment>
<accession>A0A0G4N526</accession>
<protein>
    <recommendedName>
        <fullName evidence="5">CRAL-TRIO domain-containing protein</fullName>
    </recommendedName>
</protein>
<dbReference type="CDD" id="cd00170">
    <property type="entry name" value="SEC14"/>
    <property type="match status" value="1"/>
</dbReference>
<dbReference type="FunFam" id="1.10.287.370:FF:000001">
    <property type="entry name" value="Prefoldin subunit 3"/>
    <property type="match status" value="1"/>
</dbReference>
<evidence type="ECO:0000259" key="5">
    <source>
        <dbReference type="PROSITE" id="PS50191"/>
    </source>
</evidence>
<sequence length="525" mass="58771">MASQQQDATPSNPRGIPTAPFVDKVEDYVSTRADVEPTLRNFQEMISKYQFMELNLQKRMGGLNDKIPDIQKTLDSVRFLKLRKDESEPVETTFELNDTLYAKAKIPPTEEVYIWLGANVMLAYEIDEAEALLESKLSTAKLSLSNCEEDLDFLREQITLSNTVKMAAQTQIAPELVAPELDSNYDKFDYPTKAAVAQDGHPGHCTEAQKAQIHQLRMMLEAEGITSRLDTLTLLRFLRARKFDVNAAKAMFVEFDKWRKEIHLDALVPTWDYKEKEQMLQYYPQYYHKTDIDGRPVYIEQLGSINLTEMRKITTDERMLDNLAVEYEKCADPRFPAASAVKGSLVETCCTIMDLKGVSLGNASQVYGYVKQASVISQNYYPERLGKLYMINAPWGFSAVWGMVKGWLDPVTVKKIDILGSSYSKELLKQIPAENLPEKFGGKCVCKEGCHNSNAGPWQEPQWKNKAWWDKPEAKQQALEALKGTSKDPHVLVNEGGETVTAATGAAVAPPAGTADAGAPAKATA</sequence>